<dbReference type="Proteomes" id="UP000256561">
    <property type="component" value="Unassembled WGS sequence"/>
</dbReference>
<dbReference type="Gene3D" id="1.10.10.10">
    <property type="entry name" value="Winged helix-like DNA-binding domain superfamily/Winged helix DNA-binding domain"/>
    <property type="match status" value="1"/>
</dbReference>
<dbReference type="AlphaFoldDB" id="A0A3D8M767"/>
<dbReference type="CDD" id="cd06170">
    <property type="entry name" value="LuxR_C_like"/>
    <property type="match status" value="1"/>
</dbReference>
<dbReference type="InterPro" id="IPR000792">
    <property type="entry name" value="Tscrpt_reg_LuxR_C"/>
</dbReference>
<name>A0A3D8M767_9ALTE</name>
<keyword evidence="6" id="KW-1185">Reference proteome</keyword>
<evidence type="ECO:0000256" key="2">
    <source>
        <dbReference type="ARBA" id="ARBA00023125"/>
    </source>
</evidence>
<evidence type="ECO:0000256" key="1">
    <source>
        <dbReference type="ARBA" id="ARBA00023015"/>
    </source>
</evidence>
<comment type="caution">
    <text evidence="5">The sequence shown here is derived from an EMBL/GenBank/DDBJ whole genome shotgun (WGS) entry which is preliminary data.</text>
</comment>
<sequence>MGEPLNTSQIYLVTKQKLSLGPDDASQAAVFAHLLKTCNFDFKRLQSARHLPQTSGQDLIFFDAEMETQVLSVFFRFRGPARWVVFNAQPGSLDECEAIIAGLDGVFYAQEEPELVLKGLKRLQKMDVWFRRKSINAALREMRRRARHSIWSKNKGKPAPDSALPLKLTKRELSIIQLVSKGAQNKEIAEQLHISVNTVKTHIYSIFRKTESRNRIELLSWCQDYINEFI</sequence>
<keyword evidence="1" id="KW-0805">Transcription regulation</keyword>
<dbReference type="OrthoDB" id="561214at2"/>
<dbReference type="RefSeq" id="WP_115593144.1">
    <property type="nucleotide sequence ID" value="NZ_QRHA01000006.1"/>
</dbReference>
<evidence type="ECO:0000313" key="5">
    <source>
        <dbReference type="EMBL" id="RDV25490.1"/>
    </source>
</evidence>
<dbReference type="PANTHER" id="PTHR44688:SF16">
    <property type="entry name" value="DNA-BINDING TRANSCRIPTIONAL ACTIVATOR DEVR_DOSR"/>
    <property type="match status" value="1"/>
</dbReference>
<accession>A0A3D8M767</accession>
<dbReference type="Gene3D" id="3.40.50.2300">
    <property type="match status" value="1"/>
</dbReference>
<gene>
    <name evidence="5" type="ORF">DXV75_09320</name>
</gene>
<keyword evidence="3" id="KW-0804">Transcription</keyword>
<protein>
    <submittedName>
        <fullName evidence="5">DNA-binding response regulator</fullName>
    </submittedName>
</protein>
<dbReference type="InterPro" id="IPR036388">
    <property type="entry name" value="WH-like_DNA-bd_sf"/>
</dbReference>
<dbReference type="GO" id="GO:0003677">
    <property type="term" value="F:DNA binding"/>
    <property type="evidence" value="ECO:0007669"/>
    <property type="project" value="UniProtKB-KW"/>
</dbReference>
<dbReference type="EMBL" id="QRHA01000006">
    <property type="protein sequence ID" value="RDV25490.1"/>
    <property type="molecule type" value="Genomic_DNA"/>
</dbReference>
<evidence type="ECO:0000313" key="6">
    <source>
        <dbReference type="Proteomes" id="UP000256561"/>
    </source>
</evidence>
<organism evidence="5 6">
    <name type="scientific">Alteromonas aestuariivivens</name>
    <dbReference type="NCBI Taxonomy" id="1938339"/>
    <lineage>
        <taxon>Bacteria</taxon>
        <taxon>Pseudomonadati</taxon>
        <taxon>Pseudomonadota</taxon>
        <taxon>Gammaproteobacteria</taxon>
        <taxon>Alteromonadales</taxon>
        <taxon>Alteromonadaceae</taxon>
        <taxon>Alteromonas/Salinimonas group</taxon>
        <taxon>Alteromonas</taxon>
    </lineage>
</organism>
<dbReference type="Pfam" id="PF00196">
    <property type="entry name" value="GerE"/>
    <property type="match status" value="1"/>
</dbReference>
<feature type="domain" description="HTH luxR-type" evidence="4">
    <location>
        <begin position="161"/>
        <end position="226"/>
    </location>
</feature>
<evidence type="ECO:0000259" key="4">
    <source>
        <dbReference type="PROSITE" id="PS50043"/>
    </source>
</evidence>
<keyword evidence="2 5" id="KW-0238">DNA-binding</keyword>
<dbReference type="PROSITE" id="PS50043">
    <property type="entry name" value="HTH_LUXR_2"/>
    <property type="match status" value="1"/>
</dbReference>
<dbReference type="InterPro" id="IPR016032">
    <property type="entry name" value="Sig_transdc_resp-reg_C-effctor"/>
</dbReference>
<dbReference type="PANTHER" id="PTHR44688">
    <property type="entry name" value="DNA-BINDING TRANSCRIPTIONAL ACTIVATOR DEVR_DOSR"/>
    <property type="match status" value="1"/>
</dbReference>
<evidence type="ECO:0000256" key="3">
    <source>
        <dbReference type="ARBA" id="ARBA00023163"/>
    </source>
</evidence>
<dbReference type="PROSITE" id="PS00622">
    <property type="entry name" value="HTH_LUXR_1"/>
    <property type="match status" value="1"/>
</dbReference>
<dbReference type="PRINTS" id="PR00038">
    <property type="entry name" value="HTHLUXR"/>
</dbReference>
<dbReference type="SMART" id="SM00421">
    <property type="entry name" value="HTH_LUXR"/>
    <property type="match status" value="1"/>
</dbReference>
<dbReference type="GO" id="GO:0006355">
    <property type="term" value="P:regulation of DNA-templated transcription"/>
    <property type="evidence" value="ECO:0007669"/>
    <property type="project" value="InterPro"/>
</dbReference>
<reference evidence="6" key="1">
    <citation type="submission" date="2018-08" db="EMBL/GenBank/DDBJ databases">
        <authorList>
            <person name="Zhang J."/>
            <person name="Du Z.-J."/>
        </authorList>
    </citation>
    <scope>NUCLEOTIDE SEQUENCE [LARGE SCALE GENOMIC DNA]</scope>
    <source>
        <strain evidence="6">KCTC 52655</strain>
    </source>
</reference>
<dbReference type="SUPFAM" id="SSF46894">
    <property type="entry name" value="C-terminal effector domain of the bipartite response regulators"/>
    <property type="match status" value="1"/>
</dbReference>
<proteinExistence type="predicted"/>